<dbReference type="InterPro" id="IPR050683">
    <property type="entry name" value="Bact_Polysacc_Export_ATP-bd"/>
</dbReference>
<evidence type="ECO:0000256" key="4">
    <source>
        <dbReference type="ARBA" id="ARBA00022840"/>
    </source>
</evidence>
<comment type="caution">
    <text evidence="6">The sequence shown here is derived from an EMBL/GenBank/DDBJ whole genome shotgun (WGS) entry which is preliminary data.</text>
</comment>
<reference evidence="6 7" key="1">
    <citation type="submission" date="2017-10" db="EMBL/GenBank/DDBJ databases">
        <title>Genome announcement of Methylocella silvestris TVC from permafrost.</title>
        <authorList>
            <person name="Wang J."/>
            <person name="Geng K."/>
            <person name="Ul-Haque F."/>
            <person name="Crombie A.T."/>
            <person name="Street L.E."/>
            <person name="Wookey P.A."/>
            <person name="Murrell J.C."/>
            <person name="Pratscher J."/>
        </authorList>
    </citation>
    <scope>NUCLEOTIDE SEQUENCE [LARGE SCALE GENOMIC DNA]</scope>
    <source>
        <strain evidence="6 7">TVC</strain>
    </source>
</reference>
<proteinExistence type="inferred from homology"/>
<evidence type="ECO:0000259" key="5">
    <source>
        <dbReference type="PROSITE" id="PS50893"/>
    </source>
</evidence>
<dbReference type="PANTHER" id="PTHR46743">
    <property type="entry name" value="TEICHOIC ACIDS EXPORT ATP-BINDING PROTEIN TAGH"/>
    <property type="match status" value="1"/>
</dbReference>
<dbReference type="AlphaFoldDB" id="A0A2J7TJ85"/>
<dbReference type="SUPFAM" id="SSF52540">
    <property type="entry name" value="P-loop containing nucleoside triphosphate hydrolases"/>
    <property type="match status" value="1"/>
</dbReference>
<dbReference type="EMBL" id="PDZR01000004">
    <property type="protein sequence ID" value="PNG26816.1"/>
    <property type="molecule type" value="Genomic_DNA"/>
</dbReference>
<dbReference type="PANTHER" id="PTHR46743:SF2">
    <property type="entry name" value="TEICHOIC ACIDS EXPORT ATP-BINDING PROTEIN TAGH"/>
    <property type="match status" value="1"/>
</dbReference>
<dbReference type="Proteomes" id="UP000236286">
    <property type="component" value="Unassembled WGS sequence"/>
</dbReference>
<dbReference type="SMART" id="SM00382">
    <property type="entry name" value="AAA"/>
    <property type="match status" value="1"/>
</dbReference>
<dbReference type="GO" id="GO:0016020">
    <property type="term" value="C:membrane"/>
    <property type="evidence" value="ECO:0007669"/>
    <property type="project" value="InterPro"/>
</dbReference>
<dbReference type="Gene3D" id="3.40.50.300">
    <property type="entry name" value="P-loop containing nucleotide triphosphate hydrolases"/>
    <property type="match status" value="1"/>
</dbReference>
<name>A0A2J7TJ85_METSI</name>
<dbReference type="CDD" id="cd03220">
    <property type="entry name" value="ABC_KpsT_Wzt"/>
    <property type="match status" value="1"/>
</dbReference>
<keyword evidence="3" id="KW-0547">Nucleotide-binding</keyword>
<dbReference type="InterPro" id="IPR003439">
    <property type="entry name" value="ABC_transporter-like_ATP-bd"/>
</dbReference>
<dbReference type="RefSeq" id="WP_102842782.1">
    <property type="nucleotide sequence ID" value="NZ_PDZR01000004.1"/>
</dbReference>
<dbReference type="GO" id="GO:0140359">
    <property type="term" value="F:ABC-type transporter activity"/>
    <property type="evidence" value="ECO:0007669"/>
    <property type="project" value="InterPro"/>
</dbReference>
<dbReference type="OrthoDB" id="9778870at2"/>
<keyword evidence="4" id="KW-0067">ATP-binding</keyword>
<dbReference type="InterPro" id="IPR003593">
    <property type="entry name" value="AAA+_ATPase"/>
</dbReference>
<dbReference type="GO" id="GO:0016887">
    <property type="term" value="F:ATP hydrolysis activity"/>
    <property type="evidence" value="ECO:0007669"/>
    <property type="project" value="InterPro"/>
</dbReference>
<evidence type="ECO:0000313" key="7">
    <source>
        <dbReference type="Proteomes" id="UP000236286"/>
    </source>
</evidence>
<sequence length="254" mass="27686">MSSELVISCSHVGKAYQLYIHRNDQLKQALFGRWKQFYRQHWVLKDVSFKVHQGERVGIIGRNGAGKTTLLQIICGITRPTIGSVTVSGRVAPILALGSGFDLELTGRENALIGGAILGVKRSVIEARLSDVAAFADIGDFFYQPLKMYSTGMAARLAFAVCAYADADILIVDEALSVGDGAFQAKCDAFIQDFAKKGTILVVSHDMKMLSHLCDRVIWIDDGAVRDLGAPEDIIDDYLHEIDGRPRAVKVASA</sequence>
<comment type="similarity">
    <text evidence="1">Belongs to the ABC transporter superfamily.</text>
</comment>
<organism evidence="6 7">
    <name type="scientific">Methylocella silvestris</name>
    <dbReference type="NCBI Taxonomy" id="199596"/>
    <lineage>
        <taxon>Bacteria</taxon>
        <taxon>Pseudomonadati</taxon>
        <taxon>Pseudomonadota</taxon>
        <taxon>Alphaproteobacteria</taxon>
        <taxon>Hyphomicrobiales</taxon>
        <taxon>Beijerinckiaceae</taxon>
        <taxon>Methylocella</taxon>
    </lineage>
</organism>
<accession>A0A2J7TJ85</accession>
<protein>
    <submittedName>
        <fullName evidence="6">ABC transporter</fullName>
    </submittedName>
</protein>
<dbReference type="Pfam" id="PF00005">
    <property type="entry name" value="ABC_tran"/>
    <property type="match status" value="1"/>
</dbReference>
<dbReference type="InterPro" id="IPR015860">
    <property type="entry name" value="ABC_transpr_TagH-like"/>
</dbReference>
<evidence type="ECO:0000256" key="3">
    <source>
        <dbReference type="ARBA" id="ARBA00022741"/>
    </source>
</evidence>
<evidence type="ECO:0000313" key="6">
    <source>
        <dbReference type="EMBL" id="PNG26816.1"/>
    </source>
</evidence>
<dbReference type="GO" id="GO:0005524">
    <property type="term" value="F:ATP binding"/>
    <property type="evidence" value="ECO:0007669"/>
    <property type="project" value="UniProtKB-KW"/>
</dbReference>
<dbReference type="PROSITE" id="PS50893">
    <property type="entry name" value="ABC_TRANSPORTER_2"/>
    <property type="match status" value="1"/>
</dbReference>
<feature type="domain" description="ABC transporter" evidence="5">
    <location>
        <begin position="20"/>
        <end position="247"/>
    </location>
</feature>
<evidence type="ECO:0000256" key="1">
    <source>
        <dbReference type="ARBA" id="ARBA00005417"/>
    </source>
</evidence>
<keyword evidence="2" id="KW-0813">Transport</keyword>
<gene>
    <name evidence="6" type="ORF">CR492_05660</name>
</gene>
<dbReference type="InterPro" id="IPR027417">
    <property type="entry name" value="P-loop_NTPase"/>
</dbReference>
<evidence type="ECO:0000256" key="2">
    <source>
        <dbReference type="ARBA" id="ARBA00022448"/>
    </source>
</evidence>